<evidence type="ECO:0000313" key="8">
    <source>
        <dbReference type="Proteomes" id="UP000240653"/>
    </source>
</evidence>
<dbReference type="EMBL" id="PXYL01000035">
    <property type="protein sequence ID" value="PSJ52145.1"/>
    <property type="molecule type" value="Genomic_DNA"/>
</dbReference>
<dbReference type="InterPro" id="IPR003439">
    <property type="entry name" value="ABC_transporter-like_ATP-bd"/>
</dbReference>
<keyword evidence="5 7" id="KW-0067">ATP-binding</keyword>
<dbReference type="CDD" id="cd03257">
    <property type="entry name" value="ABC_NikE_OppD_transporters"/>
    <property type="match status" value="1"/>
</dbReference>
<dbReference type="InterPro" id="IPR027417">
    <property type="entry name" value="P-loop_NTPase"/>
</dbReference>
<dbReference type="InterPro" id="IPR017871">
    <property type="entry name" value="ABC_transporter-like_CS"/>
</dbReference>
<dbReference type="PANTHER" id="PTHR43776:SF7">
    <property type="entry name" value="D,D-DIPEPTIDE TRANSPORT ATP-BINDING PROTEIN DDPF-RELATED"/>
    <property type="match status" value="1"/>
</dbReference>
<reference evidence="7 8" key="1">
    <citation type="submission" date="2018-03" db="EMBL/GenBank/DDBJ databases">
        <title>The draft genome of Mesorhizobium soli JCM 19897.</title>
        <authorList>
            <person name="Li L."/>
            <person name="Liu L."/>
            <person name="Liang L."/>
            <person name="Wang T."/>
            <person name="Zhang X."/>
        </authorList>
    </citation>
    <scope>NUCLEOTIDE SEQUENCE [LARGE SCALE GENOMIC DNA]</scope>
    <source>
        <strain evidence="7 8">JCM 19897</strain>
    </source>
</reference>
<keyword evidence="4" id="KW-0547">Nucleotide-binding</keyword>
<dbReference type="SMART" id="SM00382">
    <property type="entry name" value="AAA"/>
    <property type="match status" value="1"/>
</dbReference>
<dbReference type="OrthoDB" id="9815712at2"/>
<dbReference type="Pfam" id="PF08352">
    <property type="entry name" value="oligo_HPY"/>
    <property type="match status" value="1"/>
</dbReference>
<accession>A0A2P7RPP5</accession>
<dbReference type="PROSITE" id="PS00211">
    <property type="entry name" value="ABC_TRANSPORTER_1"/>
    <property type="match status" value="1"/>
</dbReference>
<dbReference type="PROSITE" id="PS50893">
    <property type="entry name" value="ABC_TRANSPORTER_2"/>
    <property type="match status" value="1"/>
</dbReference>
<evidence type="ECO:0000256" key="2">
    <source>
        <dbReference type="ARBA" id="ARBA00005417"/>
    </source>
</evidence>
<evidence type="ECO:0000256" key="5">
    <source>
        <dbReference type="ARBA" id="ARBA00022840"/>
    </source>
</evidence>
<dbReference type="NCBIfam" id="TIGR01727">
    <property type="entry name" value="oligo_HPY"/>
    <property type="match status" value="1"/>
</dbReference>
<dbReference type="FunFam" id="3.40.50.300:FF:000016">
    <property type="entry name" value="Oligopeptide ABC transporter ATP-binding component"/>
    <property type="match status" value="1"/>
</dbReference>
<dbReference type="Pfam" id="PF00005">
    <property type="entry name" value="ABC_tran"/>
    <property type="match status" value="1"/>
</dbReference>
<protein>
    <submittedName>
        <fullName evidence="7">Peptide ABC transporter ATP-binding protein</fullName>
    </submittedName>
</protein>
<dbReference type="GO" id="GO:0005886">
    <property type="term" value="C:plasma membrane"/>
    <property type="evidence" value="ECO:0007669"/>
    <property type="project" value="UniProtKB-SubCell"/>
</dbReference>
<dbReference type="GO" id="GO:0015833">
    <property type="term" value="P:peptide transport"/>
    <property type="evidence" value="ECO:0007669"/>
    <property type="project" value="InterPro"/>
</dbReference>
<sequence>MAETNTIEVENISVTFAGGVQAVAGISLKLSVGETLGLVGESGSGKTTLAKALVGLNRPESGRVVVEGRDLTGLTRADRLWLRRRVQMIFQDPLSSLSPRFTIRKLLAEPLAIHGLNAKERWPAVLDLMARLGLSEAQLDKFPHQVSGGQARRVAIARALVIDPSFLIADEPTAGLDVSVQGELLNLLSDLQQRFSLGILIVSHNLNVIGRVTDRVAIMYLGKVVEEGPTRAVFRAPRHPYTRALLSANPVIDPEHKRKKIVLSGEIPSPSKPPAGCRFHTRCPNVQPRCLVEEPQLTEAENGRRYACHFPLESAA</sequence>
<dbReference type="PANTHER" id="PTHR43776">
    <property type="entry name" value="TRANSPORT ATP-BINDING PROTEIN"/>
    <property type="match status" value="1"/>
</dbReference>
<feature type="domain" description="ABC transporter" evidence="6">
    <location>
        <begin position="7"/>
        <end position="246"/>
    </location>
</feature>
<keyword evidence="3" id="KW-0813">Transport</keyword>
<keyword evidence="8" id="KW-1185">Reference proteome</keyword>
<comment type="caution">
    <text evidence="7">The sequence shown here is derived from an EMBL/GenBank/DDBJ whole genome shotgun (WGS) entry which is preliminary data.</text>
</comment>
<proteinExistence type="inferred from homology"/>
<dbReference type="Gene3D" id="3.40.50.300">
    <property type="entry name" value="P-loop containing nucleotide triphosphate hydrolases"/>
    <property type="match status" value="1"/>
</dbReference>
<dbReference type="InterPro" id="IPR050319">
    <property type="entry name" value="ABC_transp_ATP-bind"/>
</dbReference>
<dbReference type="GO" id="GO:0055085">
    <property type="term" value="P:transmembrane transport"/>
    <property type="evidence" value="ECO:0007669"/>
    <property type="project" value="UniProtKB-ARBA"/>
</dbReference>
<evidence type="ECO:0000256" key="3">
    <source>
        <dbReference type="ARBA" id="ARBA00022448"/>
    </source>
</evidence>
<dbReference type="AlphaFoldDB" id="A0A2P7RPP5"/>
<name>A0A2P7RPP5_9HYPH</name>
<dbReference type="SUPFAM" id="SSF52540">
    <property type="entry name" value="P-loop containing nucleoside triphosphate hydrolases"/>
    <property type="match status" value="1"/>
</dbReference>
<evidence type="ECO:0000256" key="1">
    <source>
        <dbReference type="ARBA" id="ARBA00004417"/>
    </source>
</evidence>
<evidence type="ECO:0000256" key="4">
    <source>
        <dbReference type="ARBA" id="ARBA00022741"/>
    </source>
</evidence>
<dbReference type="InterPro" id="IPR003593">
    <property type="entry name" value="AAA+_ATPase"/>
</dbReference>
<comment type="similarity">
    <text evidence="2">Belongs to the ABC transporter superfamily.</text>
</comment>
<comment type="subcellular location">
    <subcellularLocation>
        <location evidence="1">Cell inner membrane</location>
        <topology evidence="1">Peripheral membrane protein</topology>
    </subcellularLocation>
</comment>
<evidence type="ECO:0000313" key="7">
    <source>
        <dbReference type="EMBL" id="PSJ52145.1"/>
    </source>
</evidence>
<gene>
    <name evidence="7" type="ORF">C7I85_29120</name>
</gene>
<dbReference type="GO" id="GO:0016887">
    <property type="term" value="F:ATP hydrolysis activity"/>
    <property type="evidence" value="ECO:0007669"/>
    <property type="project" value="InterPro"/>
</dbReference>
<dbReference type="InterPro" id="IPR013563">
    <property type="entry name" value="Oligopep_ABC_C"/>
</dbReference>
<dbReference type="Proteomes" id="UP000240653">
    <property type="component" value="Unassembled WGS sequence"/>
</dbReference>
<dbReference type="GO" id="GO:0005524">
    <property type="term" value="F:ATP binding"/>
    <property type="evidence" value="ECO:0007669"/>
    <property type="project" value="UniProtKB-KW"/>
</dbReference>
<evidence type="ECO:0000259" key="6">
    <source>
        <dbReference type="PROSITE" id="PS50893"/>
    </source>
</evidence>
<organism evidence="7 8">
    <name type="scientific">Pseudaminobacter soli</name>
    <name type="common">ex Li et al. 2025</name>
    <dbReference type="NCBI Taxonomy" id="1295366"/>
    <lineage>
        <taxon>Bacteria</taxon>
        <taxon>Pseudomonadati</taxon>
        <taxon>Pseudomonadota</taxon>
        <taxon>Alphaproteobacteria</taxon>
        <taxon>Hyphomicrobiales</taxon>
        <taxon>Phyllobacteriaceae</taxon>
        <taxon>Pseudaminobacter</taxon>
    </lineage>
</organism>